<proteinExistence type="inferred from homology"/>
<dbReference type="SUPFAM" id="SSF54593">
    <property type="entry name" value="Glyoxalase/Bleomycin resistance protein/Dihydroxybiphenyl dioxygenase"/>
    <property type="match status" value="2"/>
</dbReference>
<name>A0A1B0GEM9_GLOMM</name>
<dbReference type="Pfam" id="PF21701">
    <property type="entry name" value="GLOD4_C"/>
    <property type="match status" value="1"/>
</dbReference>
<keyword evidence="5" id="KW-1185">Reference proteome</keyword>
<protein>
    <recommendedName>
        <fullName evidence="3">VOC domain-containing protein</fullName>
    </recommendedName>
</protein>
<dbReference type="PROSITE" id="PS51819">
    <property type="entry name" value="VOC"/>
    <property type="match status" value="2"/>
</dbReference>
<evidence type="ECO:0000259" key="3">
    <source>
        <dbReference type="PROSITE" id="PS51819"/>
    </source>
</evidence>
<comment type="similarity">
    <text evidence="1">Belongs to the glyoxalase I family.</text>
</comment>
<evidence type="ECO:0000313" key="4">
    <source>
        <dbReference type="EnsemblMetazoa" id="GMOY011752-PA"/>
    </source>
</evidence>
<dbReference type="PANTHER" id="PTHR46466:SF1">
    <property type="entry name" value="GLYOXALASE DOMAIN-CONTAINING PROTEIN 4"/>
    <property type="match status" value="1"/>
</dbReference>
<dbReference type="InterPro" id="IPR043194">
    <property type="entry name" value="GLOD4_C"/>
</dbReference>
<dbReference type="VEuPathDB" id="VectorBase:GMOY011752"/>
<accession>A0A1B0GEM9</accession>
<evidence type="ECO:0000256" key="1">
    <source>
        <dbReference type="ARBA" id="ARBA00010363"/>
    </source>
</evidence>
<dbReference type="CDD" id="cd16357">
    <property type="entry name" value="GLOD4_C"/>
    <property type="match status" value="1"/>
</dbReference>
<dbReference type="AlphaFoldDB" id="A0A1B0GEM9"/>
<dbReference type="Gene3D" id="3.10.180.10">
    <property type="entry name" value="2,3-Dihydroxybiphenyl 1,2-Dioxygenase, domain 1"/>
    <property type="match status" value="2"/>
</dbReference>
<evidence type="ECO:0000256" key="2">
    <source>
        <dbReference type="ARBA" id="ARBA00022737"/>
    </source>
</evidence>
<dbReference type="InterPro" id="IPR037523">
    <property type="entry name" value="VOC_core"/>
</dbReference>
<reference evidence="4" key="1">
    <citation type="submission" date="2020-05" db="UniProtKB">
        <authorList>
            <consortium name="EnsemblMetazoa"/>
        </authorList>
    </citation>
    <scope>IDENTIFICATION</scope>
    <source>
        <strain evidence="4">Yale</strain>
    </source>
</reference>
<dbReference type="EnsemblMetazoa" id="GMOY011752-RA">
    <property type="protein sequence ID" value="GMOY011752-PA"/>
    <property type="gene ID" value="GMOY011752"/>
</dbReference>
<dbReference type="InterPro" id="IPR043193">
    <property type="entry name" value="GLOD4"/>
</dbReference>
<dbReference type="Proteomes" id="UP000092444">
    <property type="component" value="Unassembled WGS sequence"/>
</dbReference>
<evidence type="ECO:0000313" key="5">
    <source>
        <dbReference type="Proteomes" id="UP000092444"/>
    </source>
</evidence>
<dbReference type="EMBL" id="CCAG010012429">
    <property type="status" value="NOT_ANNOTATED_CDS"/>
    <property type="molecule type" value="Genomic_DNA"/>
</dbReference>
<dbReference type="InterPro" id="IPR029068">
    <property type="entry name" value="Glyas_Bleomycin-R_OHBP_Dase"/>
</dbReference>
<dbReference type="PANTHER" id="PTHR46466">
    <property type="entry name" value="GLYOXALASE DOMAIN-CONTAINING PROTEIN 4"/>
    <property type="match status" value="1"/>
</dbReference>
<feature type="domain" description="VOC" evidence="3">
    <location>
        <begin position="65"/>
        <end position="190"/>
    </location>
</feature>
<feature type="domain" description="VOC" evidence="3">
    <location>
        <begin position="198"/>
        <end position="317"/>
    </location>
</feature>
<keyword evidence="2" id="KW-0677">Repeat</keyword>
<organism evidence="4 5">
    <name type="scientific">Glossina morsitans morsitans</name>
    <name type="common">Savannah tsetse fly</name>
    <dbReference type="NCBI Taxonomy" id="37546"/>
    <lineage>
        <taxon>Eukaryota</taxon>
        <taxon>Metazoa</taxon>
        <taxon>Ecdysozoa</taxon>
        <taxon>Arthropoda</taxon>
        <taxon>Hexapoda</taxon>
        <taxon>Insecta</taxon>
        <taxon>Pterygota</taxon>
        <taxon>Neoptera</taxon>
        <taxon>Endopterygota</taxon>
        <taxon>Diptera</taxon>
        <taxon>Brachycera</taxon>
        <taxon>Muscomorpha</taxon>
        <taxon>Hippoboscoidea</taxon>
        <taxon>Glossinidae</taxon>
        <taxon>Glossina</taxon>
    </lineage>
</organism>
<sequence>MSETFVVMVNAETVPKLSIHLYNKLSAVVEVTKKLYKKKSTVLSVTCIFQNFRAIFFEMAEITGRALHYVFKIGNRSQNSHFFRNILGMKVLRHEEFKEGCEATCNGPYDNRWSKTMMGYGPECSHFVFELTYNYGIASYEMGNEFGGITLKSQESINRAIKYNYPINEAENDQKLLLSPDGYKFYIIPEYEPKDSDPVVDVNVHSSDIIASKNFWINLLKMKLISQDKKSILLKYKESQAGLRLTQISETINRAKAYGRIAFAVPKAQQQGISDIITEAKGTILTPLIELDTPGKETVRVIILADPDGFEICFVDEEGFSKLSAVEENAEINLDKYIKKDPFENASDKEKQTDMEVKAE</sequence>
<dbReference type="STRING" id="37546.A0A1B0GEM9"/>
<dbReference type="PhylomeDB" id="A0A1B0GEM9"/>